<dbReference type="EMBL" id="JBHLUX010000035">
    <property type="protein sequence ID" value="MFC0471506.1"/>
    <property type="molecule type" value="Genomic_DNA"/>
</dbReference>
<name>A0ABV6KDW9_9BACI</name>
<dbReference type="InterPro" id="IPR050624">
    <property type="entry name" value="HTH-type_Tx_Regulator"/>
</dbReference>
<evidence type="ECO:0000256" key="3">
    <source>
        <dbReference type="PROSITE-ProRule" id="PRU00335"/>
    </source>
</evidence>
<dbReference type="InterPro" id="IPR009057">
    <property type="entry name" value="Homeodomain-like_sf"/>
</dbReference>
<keyword evidence="2 3" id="KW-0238">DNA-binding</keyword>
<dbReference type="Proteomes" id="UP001589838">
    <property type="component" value="Unassembled WGS sequence"/>
</dbReference>
<keyword evidence="1" id="KW-0678">Repressor</keyword>
<organism evidence="5 6">
    <name type="scientific">Halalkalibacter kiskunsagensis</name>
    <dbReference type="NCBI Taxonomy" id="1548599"/>
    <lineage>
        <taxon>Bacteria</taxon>
        <taxon>Bacillati</taxon>
        <taxon>Bacillota</taxon>
        <taxon>Bacilli</taxon>
        <taxon>Bacillales</taxon>
        <taxon>Bacillaceae</taxon>
        <taxon>Halalkalibacter</taxon>
    </lineage>
</organism>
<proteinExistence type="predicted"/>
<dbReference type="Pfam" id="PF21313">
    <property type="entry name" value="EthR_C"/>
    <property type="match status" value="1"/>
</dbReference>
<dbReference type="RefSeq" id="WP_335962109.1">
    <property type="nucleotide sequence ID" value="NZ_JAXBLX010000024.1"/>
</dbReference>
<reference evidence="5 6" key="1">
    <citation type="submission" date="2024-09" db="EMBL/GenBank/DDBJ databases">
        <authorList>
            <person name="Sun Q."/>
            <person name="Mori K."/>
        </authorList>
    </citation>
    <scope>NUCLEOTIDE SEQUENCE [LARGE SCALE GENOMIC DNA]</scope>
    <source>
        <strain evidence="5 6">NCAIM B.02610</strain>
    </source>
</reference>
<gene>
    <name evidence="5" type="ORF">ACFFHM_13640</name>
</gene>
<dbReference type="Gene3D" id="1.10.10.60">
    <property type="entry name" value="Homeodomain-like"/>
    <property type="match status" value="1"/>
</dbReference>
<dbReference type="Gene3D" id="1.10.357.10">
    <property type="entry name" value="Tetracycline Repressor, domain 2"/>
    <property type="match status" value="1"/>
</dbReference>
<dbReference type="SUPFAM" id="SSF46689">
    <property type="entry name" value="Homeodomain-like"/>
    <property type="match status" value="1"/>
</dbReference>
<protein>
    <submittedName>
        <fullName evidence="5">TetR/AcrR family transcriptional regulator</fullName>
    </submittedName>
</protein>
<evidence type="ECO:0000256" key="2">
    <source>
        <dbReference type="ARBA" id="ARBA00023125"/>
    </source>
</evidence>
<evidence type="ECO:0000256" key="1">
    <source>
        <dbReference type="ARBA" id="ARBA00022491"/>
    </source>
</evidence>
<evidence type="ECO:0000259" key="4">
    <source>
        <dbReference type="PROSITE" id="PS50977"/>
    </source>
</evidence>
<dbReference type="Pfam" id="PF00440">
    <property type="entry name" value="TetR_N"/>
    <property type="match status" value="1"/>
</dbReference>
<dbReference type="PANTHER" id="PTHR43479">
    <property type="entry name" value="ACREF/ENVCD OPERON REPRESSOR-RELATED"/>
    <property type="match status" value="1"/>
</dbReference>
<dbReference type="InterPro" id="IPR036271">
    <property type="entry name" value="Tet_transcr_reg_TetR-rel_C_sf"/>
</dbReference>
<evidence type="ECO:0000313" key="5">
    <source>
        <dbReference type="EMBL" id="MFC0471506.1"/>
    </source>
</evidence>
<evidence type="ECO:0000313" key="6">
    <source>
        <dbReference type="Proteomes" id="UP001589838"/>
    </source>
</evidence>
<keyword evidence="6" id="KW-1185">Reference proteome</keyword>
<dbReference type="PRINTS" id="PR00455">
    <property type="entry name" value="HTHTETR"/>
</dbReference>
<dbReference type="InterPro" id="IPR001647">
    <property type="entry name" value="HTH_TetR"/>
</dbReference>
<accession>A0ABV6KDW9</accession>
<comment type="caution">
    <text evidence="5">The sequence shown here is derived from an EMBL/GenBank/DDBJ whole genome shotgun (WGS) entry which is preliminary data.</text>
</comment>
<dbReference type="PROSITE" id="PS50977">
    <property type="entry name" value="HTH_TETR_2"/>
    <property type="match status" value="1"/>
</dbReference>
<sequence length="209" mass="24262">MTNNLENLSARERQAIQTRKKLIEAGRETFIENGFQKATISQIIKKANTGYGTAYVYFKNKDDLFIILMEEVMGQFYKIAERTFSPTSKEEAHNLISKQVRSFLELAIEEKEIMNIVKEALGISSEVEEKWNKIRERFIERISVDIRFSQRNGLATTSFNSALVARGWYYANEMFMWDCVKGDHLFIEDVIDNLTNLYMNGLYDNSCSS</sequence>
<dbReference type="PANTHER" id="PTHR43479:SF7">
    <property type="entry name" value="TETR-FAMILY TRANSCRIPTIONAL REGULATOR"/>
    <property type="match status" value="1"/>
</dbReference>
<dbReference type="InterPro" id="IPR049397">
    <property type="entry name" value="EthR_C"/>
</dbReference>
<feature type="DNA-binding region" description="H-T-H motif" evidence="3">
    <location>
        <begin position="39"/>
        <end position="58"/>
    </location>
</feature>
<dbReference type="SUPFAM" id="SSF48498">
    <property type="entry name" value="Tetracyclin repressor-like, C-terminal domain"/>
    <property type="match status" value="1"/>
</dbReference>
<feature type="domain" description="HTH tetR-type" evidence="4">
    <location>
        <begin position="16"/>
        <end position="76"/>
    </location>
</feature>